<protein>
    <submittedName>
        <fullName evidence="2">Uncharacterized protein</fullName>
    </submittedName>
</protein>
<evidence type="ECO:0000256" key="1">
    <source>
        <dbReference type="SAM" id="MobiDB-lite"/>
    </source>
</evidence>
<dbReference type="EMBL" id="JACHGT010000002">
    <property type="protein sequence ID" value="MBB6033101.1"/>
    <property type="molecule type" value="Genomic_DNA"/>
</dbReference>
<proteinExistence type="predicted"/>
<accession>A0A841F7T0</accession>
<comment type="caution">
    <text evidence="2">The sequence shown here is derived from an EMBL/GenBank/DDBJ whole genome shotgun (WGS) entry which is preliminary data.</text>
</comment>
<evidence type="ECO:0000313" key="3">
    <source>
        <dbReference type="Proteomes" id="UP000548476"/>
    </source>
</evidence>
<keyword evidence="3" id="KW-1185">Reference proteome</keyword>
<dbReference type="Proteomes" id="UP000548476">
    <property type="component" value="Unassembled WGS sequence"/>
</dbReference>
<dbReference type="RefSeq" id="WP_184786011.1">
    <property type="nucleotide sequence ID" value="NZ_BONT01000022.1"/>
</dbReference>
<sequence length="84" mass="9659">MYVDLGVKPAEKNAMPDRVPSIEPTKRPVLVTLRTKKDSTMNLLNEALARARMRELWRDETRGYVGRHRGARDIAAKARKRESL</sequence>
<evidence type="ECO:0000313" key="2">
    <source>
        <dbReference type="EMBL" id="MBB6033101.1"/>
    </source>
</evidence>
<gene>
    <name evidence="2" type="ORF">HNR73_000948</name>
</gene>
<name>A0A841F7T0_9ACTN</name>
<dbReference type="AlphaFoldDB" id="A0A841F7T0"/>
<feature type="region of interest" description="Disordered" evidence="1">
    <location>
        <begin position="1"/>
        <end position="23"/>
    </location>
</feature>
<reference evidence="2 3" key="1">
    <citation type="submission" date="2020-08" db="EMBL/GenBank/DDBJ databases">
        <title>Genomic Encyclopedia of Type Strains, Phase IV (KMG-IV): sequencing the most valuable type-strain genomes for metagenomic binning, comparative biology and taxonomic classification.</title>
        <authorList>
            <person name="Goeker M."/>
        </authorList>
    </citation>
    <scope>NUCLEOTIDE SEQUENCE [LARGE SCALE GENOMIC DNA]</scope>
    <source>
        <strain evidence="2 3">YIM 65646</strain>
    </source>
</reference>
<organism evidence="2 3">
    <name type="scientific">Phytomonospora endophytica</name>
    <dbReference type="NCBI Taxonomy" id="714109"/>
    <lineage>
        <taxon>Bacteria</taxon>
        <taxon>Bacillati</taxon>
        <taxon>Actinomycetota</taxon>
        <taxon>Actinomycetes</taxon>
        <taxon>Micromonosporales</taxon>
        <taxon>Micromonosporaceae</taxon>
        <taxon>Phytomonospora</taxon>
    </lineage>
</organism>